<evidence type="ECO:0000256" key="2">
    <source>
        <dbReference type="SAM" id="Phobius"/>
    </source>
</evidence>
<dbReference type="Proteomes" id="UP000636918">
    <property type="component" value="Unassembled WGS sequence"/>
</dbReference>
<sequence>MGTEIDWQRELDSSFGTGQDQPPGHYVATGRAAVRRRRAASFAIVASMVVGAGAAWASGPGSAPRGDAPVATQGASPTADARPTMSAKEARRKRLERMRDAARDSLETMGSPGVLTYSGLVLAPGAGPVLERVPNPMGYAEDEGRSLGVRLMVDGREQYALLTAYPNQGASATNVQRTGDFEGWLAQAVRSQHTLDVANGVTPSSGDTSDQAWLVLDGAGNVSSARPGIVVVEQRTDVDLGESFSMDATAAGVVRLLVDGRSEFAAYRVIGGTLDVVPAGGTFDSMSAFIEWAREQYASGSGMR</sequence>
<reference evidence="3 4" key="1">
    <citation type="submission" date="2021-01" db="EMBL/GenBank/DDBJ databases">
        <title>Genome seq and assembly of Nocardiodes sp. G10.</title>
        <authorList>
            <person name="Chhetri G."/>
        </authorList>
    </citation>
    <scope>NUCLEOTIDE SEQUENCE [LARGE SCALE GENOMIC DNA]</scope>
    <source>
        <strain evidence="3 4">G10</strain>
    </source>
</reference>
<keyword evidence="2" id="KW-1133">Transmembrane helix</keyword>
<comment type="caution">
    <text evidence="3">The sequence shown here is derived from an EMBL/GenBank/DDBJ whole genome shotgun (WGS) entry which is preliminary data.</text>
</comment>
<dbReference type="EMBL" id="JAERSG010000001">
    <property type="protein sequence ID" value="MBL0747003.1"/>
    <property type="molecule type" value="Genomic_DNA"/>
</dbReference>
<feature type="transmembrane region" description="Helical" evidence="2">
    <location>
        <begin position="39"/>
        <end position="57"/>
    </location>
</feature>
<keyword evidence="2" id="KW-0472">Membrane</keyword>
<feature type="region of interest" description="Disordered" evidence="1">
    <location>
        <begin position="57"/>
        <end position="90"/>
    </location>
</feature>
<evidence type="ECO:0000313" key="3">
    <source>
        <dbReference type="EMBL" id="MBL0747003.1"/>
    </source>
</evidence>
<dbReference type="RefSeq" id="WP_201934177.1">
    <property type="nucleotide sequence ID" value="NZ_JAERSG010000001.1"/>
</dbReference>
<name>A0ABS1L5N1_9ACTN</name>
<evidence type="ECO:0000256" key="1">
    <source>
        <dbReference type="SAM" id="MobiDB-lite"/>
    </source>
</evidence>
<proteinExistence type="predicted"/>
<protein>
    <submittedName>
        <fullName evidence="3">Uncharacterized protein</fullName>
    </submittedName>
</protein>
<keyword evidence="4" id="KW-1185">Reference proteome</keyword>
<accession>A0ABS1L5N1</accession>
<evidence type="ECO:0000313" key="4">
    <source>
        <dbReference type="Proteomes" id="UP000636918"/>
    </source>
</evidence>
<gene>
    <name evidence="3" type="ORF">JI751_05210</name>
</gene>
<organism evidence="3 4">
    <name type="scientific">Nocardioides baculatus</name>
    <dbReference type="NCBI Taxonomy" id="2801337"/>
    <lineage>
        <taxon>Bacteria</taxon>
        <taxon>Bacillati</taxon>
        <taxon>Actinomycetota</taxon>
        <taxon>Actinomycetes</taxon>
        <taxon>Propionibacteriales</taxon>
        <taxon>Nocardioidaceae</taxon>
        <taxon>Nocardioides</taxon>
    </lineage>
</organism>
<keyword evidence="2" id="KW-0812">Transmembrane</keyword>